<dbReference type="Proteomes" id="UP000533476">
    <property type="component" value="Unassembled WGS sequence"/>
</dbReference>
<proteinExistence type="predicted"/>
<accession>A0A7Y0L6D7</accession>
<dbReference type="InterPro" id="IPR029058">
    <property type="entry name" value="AB_hydrolase_fold"/>
</dbReference>
<keyword evidence="3" id="KW-1185">Reference proteome</keyword>
<name>A0A7Y0L6D7_9FIRM</name>
<dbReference type="GO" id="GO:0008236">
    <property type="term" value="F:serine-type peptidase activity"/>
    <property type="evidence" value="ECO:0007669"/>
    <property type="project" value="InterPro"/>
</dbReference>
<dbReference type="InterPro" id="IPR050585">
    <property type="entry name" value="Xaa-Pro_dipeptidyl-ppase/CocE"/>
</dbReference>
<organism evidence="2 3">
    <name type="scientific">Sulfobacillus harzensis</name>
    <dbReference type="NCBI Taxonomy" id="2729629"/>
    <lineage>
        <taxon>Bacteria</taxon>
        <taxon>Bacillati</taxon>
        <taxon>Bacillota</taxon>
        <taxon>Clostridia</taxon>
        <taxon>Eubacteriales</taxon>
        <taxon>Clostridiales Family XVII. Incertae Sedis</taxon>
        <taxon>Sulfobacillus</taxon>
    </lineage>
</organism>
<dbReference type="InterPro" id="IPR011659">
    <property type="entry name" value="WD40"/>
</dbReference>
<dbReference type="Pfam" id="PF07676">
    <property type="entry name" value="PD40"/>
    <property type="match status" value="2"/>
</dbReference>
<dbReference type="Pfam" id="PF00326">
    <property type="entry name" value="Peptidase_S9"/>
    <property type="match status" value="1"/>
</dbReference>
<evidence type="ECO:0000313" key="3">
    <source>
        <dbReference type="Proteomes" id="UP000533476"/>
    </source>
</evidence>
<dbReference type="GO" id="GO:0006508">
    <property type="term" value="P:proteolysis"/>
    <property type="evidence" value="ECO:0007669"/>
    <property type="project" value="InterPro"/>
</dbReference>
<dbReference type="RefSeq" id="WP_169102030.1">
    <property type="nucleotide sequence ID" value="NZ_JABBVZ010000088.1"/>
</dbReference>
<comment type="caution">
    <text evidence="2">The sequence shown here is derived from an EMBL/GenBank/DDBJ whole genome shotgun (WGS) entry which is preliminary data.</text>
</comment>
<dbReference type="Gene3D" id="2.120.10.30">
    <property type="entry name" value="TolB, C-terminal domain"/>
    <property type="match status" value="1"/>
</dbReference>
<dbReference type="PANTHER" id="PTHR43056">
    <property type="entry name" value="PEPTIDASE S9 PROLYL OLIGOPEPTIDASE"/>
    <property type="match status" value="1"/>
</dbReference>
<evidence type="ECO:0000259" key="1">
    <source>
        <dbReference type="Pfam" id="PF00326"/>
    </source>
</evidence>
<reference evidence="2 3" key="1">
    <citation type="submission" date="2020-04" db="EMBL/GenBank/DDBJ databases">
        <authorList>
            <person name="Zhang R."/>
            <person name="Schippers A."/>
        </authorList>
    </citation>
    <scope>NUCLEOTIDE SEQUENCE [LARGE SCALE GENOMIC DNA]</scope>
    <source>
        <strain evidence="2 3">DSM 109850</strain>
    </source>
</reference>
<dbReference type="InterPro" id="IPR001375">
    <property type="entry name" value="Peptidase_S9_cat"/>
</dbReference>
<dbReference type="SUPFAM" id="SSF53474">
    <property type="entry name" value="alpha/beta-Hydrolases"/>
    <property type="match status" value="1"/>
</dbReference>
<dbReference type="SUPFAM" id="SSF82171">
    <property type="entry name" value="DPP6 N-terminal domain-like"/>
    <property type="match status" value="1"/>
</dbReference>
<sequence length="644" mass="71655">MAETRPYGSWKSSVSAEMLVGKTLRMADVWLTSDDTLYWIEVRPEQKGRFVAMTLPSRGGTVEELTPEPYSVRTRVHEYGGAPMTVVGDTLYFSNYGDHRLYRQRAGQAPEAVTPTAKMRYADPVWDAQRSRLIAIREDHSESDIQAVNTIVAINPESNTTGTVLVKGADFYLYPRISPDGSKMVWISWNHPNMPWDGTELFMGDLRDNGVDHVVKIAGGPEESVVQPVWGPDGALYFVSDRTGWWNLYRWQDGQIAPVIAPMDAEFGQPNWQIGTANYAFMGDEIIAFYSQNGSDYLLRINPHTGERTPIQSEYTVFSQVRANQSRAVMFAASPSQPRALVSWDPEHGFQVIRSSGDAPIEAEDISIPEAIEFPTENGLTAHAFFYPPKNHAYVAPSGDKPPLIVFSHGGPTGSTEAVFSLAIQYWTTRGFAVVDVNYGGSTGYGRAYRNRLYDAWGLVDVADCTNAALYLARQGRVDENRLAIRGGSAGGYTTLACLTFRDAFHVGASYYGVSDIGALARETHKFESRYMDKLVGPWPEAEAVYNARSPIMHAERLNRPVIFFQGLDDKIVPPNQAELMVNSLKERGIPVAYITFDGEGHGFVRAENVIRATEAELYFYAQILGIELAEHIEPVPIDNWPSE</sequence>
<dbReference type="EMBL" id="JABBVZ010000088">
    <property type="protein sequence ID" value="NMP24158.1"/>
    <property type="molecule type" value="Genomic_DNA"/>
</dbReference>
<dbReference type="Gene3D" id="3.40.50.1820">
    <property type="entry name" value="alpha/beta hydrolase"/>
    <property type="match status" value="1"/>
</dbReference>
<dbReference type="AlphaFoldDB" id="A0A7Y0L6D7"/>
<protein>
    <submittedName>
        <fullName evidence="2">S9 family peptidase</fullName>
    </submittedName>
</protein>
<gene>
    <name evidence="2" type="ORF">HIJ39_17645</name>
</gene>
<feature type="domain" description="Peptidase S9 prolyl oligopeptidase catalytic" evidence="1">
    <location>
        <begin position="420"/>
        <end position="626"/>
    </location>
</feature>
<dbReference type="PANTHER" id="PTHR43056:SF5">
    <property type="entry name" value="PEPTIDASE S9 PROLYL OLIGOPEPTIDASE CATALYTIC DOMAIN-CONTAINING PROTEIN"/>
    <property type="match status" value="1"/>
</dbReference>
<evidence type="ECO:0000313" key="2">
    <source>
        <dbReference type="EMBL" id="NMP24158.1"/>
    </source>
</evidence>
<dbReference type="InterPro" id="IPR011042">
    <property type="entry name" value="6-blade_b-propeller_TolB-like"/>
</dbReference>